<proteinExistence type="inferred from homology"/>
<dbReference type="Pfam" id="PF13520">
    <property type="entry name" value="AA_permease_2"/>
    <property type="match status" value="1"/>
</dbReference>
<feature type="transmembrane region" description="Helical" evidence="8">
    <location>
        <begin position="440"/>
        <end position="459"/>
    </location>
</feature>
<dbReference type="EMBL" id="HACM01011205">
    <property type="protein sequence ID" value="CRZ11647.1"/>
    <property type="molecule type" value="Transcribed_RNA"/>
</dbReference>
<dbReference type="PANTHER" id="PTHR45826">
    <property type="entry name" value="POLYAMINE TRANSPORTER PUT1"/>
    <property type="match status" value="1"/>
</dbReference>
<keyword evidence="5 8" id="KW-1133">Transmembrane helix</keyword>
<name>A0A0H5RDH6_9EUKA</name>
<evidence type="ECO:0000313" key="9">
    <source>
        <dbReference type="EMBL" id="CRZ11647.1"/>
    </source>
</evidence>
<evidence type="ECO:0008006" key="10">
    <source>
        <dbReference type="Google" id="ProtNLM"/>
    </source>
</evidence>
<comment type="similarity">
    <text evidence="7">Belongs to the amino acid-polyamine-organocation (APC) superfamily. Polyamine:cation symporter (PHS) (TC 2.A.3.12) family.</text>
</comment>
<feature type="transmembrane region" description="Helical" evidence="8">
    <location>
        <begin position="287"/>
        <end position="308"/>
    </location>
</feature>
<evidence type="ECO:0000256" key="4">
    <source>
        <dbReference type="ARBA" id="ARBA00022692"/>
    </source>
</evidence>
<dbReference type="PANTHER" id="PTHR45826:SF25">
    <property type="entry name" value="AMINO ACID PERMEASE-LIKE PROTEIN"/>
    <property type="match status" value="1"/>
</dbReference>
<evidence type="ECO:0000256" key="7">
    <source>
        <dbReference type="ARBA" id="ARBA00024041"/>
    </source>
</evidence>
<keyword evidence="3" id="KW-1003">Cell membrane</keyword>
<feature type="transmembrane region" description="Helical" evidence="8">
    <location>
        <begin position="71"/>
        <end position="89"/>
    </location>
</feature>
<feature type="transmembrane region" description="Helical" evidence="8">
    <location>
        <begin position="109"/>
        <end position="131"/>
    </location>
</feature>
<dbReference type="PIRSF" id="PIRSF006060">
    <property type="entry name" value="AA_transporter"/>
    <property type="match status" value="1"/>
</dbReference>
<dbReference type="InterPro" id="IPR002293">
    <property type="entry name" value="AA/rel_permease1"/>
</dbReference>
<protein>
    <recommendedName>
        <fullName evidence="10">Amino acid permease/ SLC12A domain-containing protein</fullName>
    </recommendedName>
</protein>
<keyword evidence="2" id="KW-0813">Transport</keyword>
<keyword evidence="6 8" id="KW-0472">Membrane</keyword>
<dbReference type="AlphaFoldDB" id="A0A0H5RDH6"/>
<evidence type="ECO:0000256" key="6">
    <source>
        <dbReference type="ARBA" id="ARBA00023136"/>
    </source>
</evidence>
<feature type="transmembrane region" description="Helical" evidence="8">
    <location>
        <begin position="379"/>
        <end position="398"/>
    </location>
</feature>
<reference evidence="9" key="1">
    <citation type="submission" date="2015-04" db="EMBL/GenBank/DDBJ databases">
        <title>The genome sequence of the plant pathogenic Rhizarian Plasmodiophora brassicae reveals insights in its biotrophic life cycle and the origin of chitin synthesis.</title>
        <authorList>
            <person name="Schwelm A."/>
            <person name="Fogelqvist J."/>
            <person name="Knaust A."/>
            <person name="Julke S."/>
            <person name="Lilja T."/>
            <person name="Dhandapani V."/>
            <person name="Bonilla-Rosso G."/>
            <person name="Karlsson M."/>
            <person name="Shevchenko A."/>
            <person name="Choi S.R."/>
            <person name="Kim H.G."/>
            <person name="Park J.Y."/>
            <person name="Lim Y.P."/>
            <person name="Ludwig-Muller J."/>
            <person name="Dixelius C."/>
        </authorList>
    </citation>
    <scope>NUCLEOTIDE SEQUENCE</scope>
    <source>
        <tissue evidence="9">Potato root galls</tissue>
    </source>
</reference>
<feature type="transmembrane region" description="Helical" evidence="8">
    <location>
        <begin position="209"/>
        <end position="229"/>
    </location>
</feature>
<feature type="transmembrane region" description="Helical" evidence="8">
    <location>
        <begin position="249"/>
        <end position="275"/>
    </location>
</feature>
<evidence type="ECO:0000256" key="2">
    <source>
        <dbReference type="ARBA" id="ARBA00022448"/>
    </source>
</evidence>
<dbReference type="GO" id="GO:0005886">
    <property type="term" value="C:plasma membrane"/>
    <property type="evidence" value="ECO:0007669"/>
    <property type="project" value="UniProtKB-SubCell"/>
</dbReference>
<sequence>MMRSNHVSVRSSWGDDAAFGETHEFLHGGERLSCENLPRGTRSVSLRQFVFLVFFLTCGGPFGLEPAVNAGGAGLTLIGLIALPFVWTIPQALMTAELAAMIPENGGSLIWVFRGLGQILGVVNAINVLVAGTIDRCIYPNLFMAYFPAHISSVTSIISRPLIIIALTYVNSAGVEVVADVSAFLMVGTLAVFVIEAPFAVLKFQMNHWLVIPSTIDWGVLLSVLLWASTGWDSIGAIAGEVADPKTTLPAGIALAVMVTTMAYIFPVIFGFALMPDPTSWSSGNGFFSAAQSVAPWLGTLVIVSALLSNLGLCNAGLAANVQVACSMGQRSHNRCRVLPEWMGKVTNDGIPYNALWAQCAVMCIVVQLDLTNLIQLDMVFTCIALLLEFAAFVVLRYKESTTLRPFKVPGGWFGLWGLTMVKSSVIFFTLVSMGFSNPGALGVGILLNVGFLVFACMIQGRPDTAKHSLNLDNF</sequence>
<dbReference type="GO" id="GO:0015203">
    <property type="term" value="F:polyamine transmembrane transporter activity"/>
    <property type="evidence" value="ECO:0007669"/>
    <property type="project" value="UniProtKB-ARBA"/>
</dbReference>
<feature type="transmembrane region" description="Helical" evidence="8">
    <location>
        <begin position="181"/>
        <end position="202"/>
    </location>
</feature>
<dbReference type="Gene3D" id="1.20.1740.10">
    <property type="entry name" value="Amino acid/polyamine transporter I"/>
    <property type="match status" value="1"/>
</dbReference>
<organism evidence="9">
    <name type="scientific">Spongospora subterranea</name>
    <dbReference type="NCBI Taxonomy" id="70186"/>
    <lineage>
        <taxon>Eukaryota</taxon>
        <taxon>Sar</taxon>
        <taxon>Rhizaria</taxon>
        <taxon>Endomyxa</taxon>
        <taxon>Phytomyxea</taxon>
        <taxon>Plasmodiophorida</taxon>
        <taxon>Plasmodiophoridae</taxon>
        <taxon>Spongospora</taxon>
    </lineage>
</organism>
<comment type="subcellular location">
    <subcellularLocation>
        <location evidence="1">Cell membrane</location>
        <topology evidence="1">Multi-pass membrane protein</topology>
    </subcellularLocation>
</comment>
<keyword evidence="4 8" id="KW-0812">Transmembrane</keyword>
<feature type="transmembrane region" description="Helical" evidence="8">
    <location>
        <begin position="46"/>
        <end position="64"/>
    </location>
</feature>
<dbReference type="InterPro" id="IPR044566">
    <property type="entry name" value="RMV1-like"/>
</dbReference>
<accession>A0A0H5RDH6</accession>
<evidence type="ECO:0000256" key="1">
    <source>
        <dbReference type="ARBA" id="ARBA00004651"/>
    </source>
</evidence>
<feature type="transmembrane region" description="Helical" evidence="8">
    <location>
        <begin position="410"/>
        <end position="434"/>
    </location>
</feature>
<evidence type="ECO:0000256" key="5">
    <source>
        <dbReference type="ARBA" id="ARBA00022989"/>
    </source>
</evidence>
<feature type="transmembrane region" description="Helical" evidence="8">
    <location>
        <begin position="143"/>
        <end position="169"/>
    </location>
</feature>
<evidence type="ECO:0000256" key="3">
    <source>
        <dbReference type="ARBA" id="ARBA00022475"/>
    </source>
</evidence>
<evidence type="ECO:0000256" key="8">
    <source>
        <dbReference type="SAM" id="Phobius"/>
    </source>
</evidence>